<keyword evidence="3" id="KW-1185">Reference proteome</keyword>
<evidence type="ECO:0000313" key="2">
    <source>
        <dbReference type="EMBL" id="MPC27961.1"/>
    </source>
</evidence>
<proteinExistence type="predicted"/>
<evidence type="ECO:0000313" key="3">
    <source>
        <dbReference type="Proteomes" id="UP000324222"/>
    </source>
</evidence>
<reference evidence="2 3" key="1">
    <citation type="submission" date="2019-05" db="EMBL/GenBank/DDBJ databases">
        <title>Another draft genome of Portunus trituberculatus and its Hox gene families provides insights of decapod evolution.</title>
        <authorList>
            <person name="Jeong J.-H."/>
            <person name="Song I."/>
            <person name="Kim S."/>
            <person name="Choi T."/>
            <person name="Kim D."/>
            <person name="Ryu S."/>
            <person name="Kim W."/>
        </authorList>
    </citation>
    <scope>NUCLEOTIDE SEQUENCE [LARGE SCALE GENOMIC DNA]</scope>
    <source>
        <tissue evidence="2">Muscle</tissue>
    </source>
</reference>
<dbReference type="AlphaFoldDB" id="A0A5B7E1W1"/>
<gene>
    <name evidence="2" type="ORF">E2C01_021154</name>
</gene>
<comment type="caution">
    <text evidence="2">The sequence shown here is derived from an EMBL/GenBank/DDBJ whole genome shotgun (WGS) entry which is preliminary data.</text>
</comment>
<evidence type="ECO:0000256" key="1">
    <source>
        <dbReference type="SAM" id="MobiDB-lite"/>
    </source>
</evidence>
<feature type="region of interest" description="Disordered" evidence="1">
    <location>
        <begin position="1"/>
        <end position="77"/>
    </location>
</feature>
<dbReference type="Proteomes" id="UP000324222">
    <property type="component" value="Unassembled WGS sequence"/>
</dbReference>
<organism evidence="2 3">
    <name type="scientific">Portunus trituberculatus</name>
    <name type="common">Swimming crab</name>
    <name type="synonym">Neptunus trituberculatus</name>
    <dbReference type="NCBI Taxonomy" id="210409"/>
    <lineage>
        <taxon>Eukaryota</taxon>
        <taxon>Metazoa</taxon>
        <taxon>Ecdysozoa</taxon>
        <taxon>Arthropoda</taxon>
        <taxon>Crustacea</taxon>
        <taxon>Multicrustacea</taxon>
        <taxon>Malacostraca</taxon>
        <taxon>Eumalacostraca</taxon>
        <taxon>Eucarida</taxon>
        <taxon>Decapoda</taxon>
        <taxon>Pleocyemata</taxon>
        <taxon>Brachyura</taxon>
        <taxon>Eubrachyura</taxon>
        <taxon>Portunoidea</taxon>
        <taxon>Portunidae</taxon>
        <taxon>Portuninae</taxon>
        <taxon>Portunus</taxon>
    </lineage>
</organism>
<protein>
    <submittedName>
        <fullName evidence="2">Uncharacterized protein</fullName>
    </submittedName>
</protein>
<dbReference type="EMBL" id="VSRR010001832">
    <property type="protein sequence ID" value="MPC27961.1"/>
    <property type="molecule type" value="Genomic_DNA"/>
</dbReference>
<sequence length="99" mass="10649">MPVTQLETHAPSPFVSIRGVPSVPSLRGTPGGTKTPKRAEERPPDTRHHRQPLHLAPATRGTKGNLSGVRGSKGEARCPGVRLMVVGRDVIKGQVGRYR</sequence>
<name>A0A5B7E1W1_PORTR</name>
<accession>A0A5B7E1W1</accession>
<feature type="compositionally biased region" description="Basic and acidic residues" evidence="1">
    <location>
        <begin position="37"/>
        <end position="46"/>
    </location>
</feature>